<reference evidence="2 3" key="1">
    <citation type="submission" date="2020-10" db="EMBL/GenBank/DDBJ databases">
        <title>Plant Genome Project.</title>
        <authorList>
            <person name="Zhang R.-G."/>
        </authorList>
    </citation>
    <scope>NUCLEOTIDE SEQUENCE [LARGE SCALE GENOMIC DNA]</scope>
    <source>
        <strain evidence="2">FAFU-HL-1</strain>
        <tissue evidence="2">Leaf</tissue>
    </source>
</reference>
<evidence type="ECO:0000313" key="2">
    <source>
        <dbReference type="EMBL" id="KAF9670864.1"/>
    </source>
</evidence>
<evidence type="ECO:0000256" key="1">
    <source>
        <dbReference type="SAM" id="Phobius"/>
    </source>
</evidence>
<sequence length="424" mass="46839">MSRPITTLSSSALKIPSFSCLSLQTDKRQAISCHSLAIKTRPLCSHNQTLKRFGLFLDSRDRKLGFLVNAENGEGQGKKDDVFDDGERGESTMPERFRYLTKQAPDPPVKWPWFVDWLFSSLDCKCQAIFMSLLAVLSALWFSILIILLPDAANNLLELCLEEENDIVSVKDFTDSLCLFVISICPNCMISLGFLTYAWRAVLFELGNWKRGVVAIIGFVGYLLKLLLAGVFHFIGDPITSLIRCVETAIYTFQAFYSGIVRSAPIPELTLIIMLASAVLAIGEAAAPNSVHSQSYLLSISGLIGYAAVRNYISEPFFWTLLLGLYAFSRFVKKRDDVTSALPAAAVLTAIGEPWVRVLVMVSYLALAISYHSKQLAKGKEEAEVVTADTGRRVPVPLLGAALAIGIHVAAKWAGYRHLTWMLV</sequence>
<dbReference type="Pfam" id="PF25114">
    <property type="entry name" value="AtTam38"/>
    <property type="match status" value="2"/>
</dbReference>
<keyword evidence="3" id="KW-1185">Reference proteome</keyword>
<evidence type="ECO:0000313" key="3">
    <source>
        <dbReference type="Proteomes" id="UP000657918"/>
    </source>
</evidence>
<comment type="caution">
    <text evidence="2">The sequence shown here is derived from an EMBL/GenBank/DDBJ whole genome shotgun (WGS) entry which is preliminary data.</text>
</comment>
<dbReference type="InterPro" id="IPR056894">
    <property type="entry name" value="AtTam38"/>
</dbReference>
<feature type="transmembrane region" description="Helical" evidence="1">
    <location>
        <begin position="179"/>
        <end position="200"/>
    </location>
</feature>
<feature type="transmembrane region" description="Helical" evidence="1">
    <location>
        <begin position="128"/>
        <end position="149"/>
    </location>
</feature>
<dbReference type="OrthoDB" id="1930779at2759"/>
<accession>A0A835MNS5</accession>
<dbReference type="EMBL" id="JADGMS010000013">
    <property type="protein sequence ID" value="KAF9670864.1"/>
    <property type="molecule type" value="Genomic_DNA"/>
</dbReference>
<feature type="transmembrane region" description="Helical" evidence="1">
    <location>
        <begin position="394"/>
        <end position="414"/>
    </location>
</feature>
<protein>
    <submittedName>
        <fullName evidence="2">Uncharacterized protein</fullName>
    </submittedName>
</protein>
<dbReference type="Proteomes" id="UP000657918">
    <property type="component" value="Unassembled WGS sequence"/>
</dbReference>
<feature type="transmembrane region" description="Helical" evidence="1">
    <location>
        <begin position="316"/>
        <end position="332"/>
    </location>
</feature>
<keyword evidence="1" id="KW-0472">Membrane</keyword>
<keyword evidence="1" id="KW-0812">Transmembrane</keyword>
<proteinExistence type="predicted"/>
<dbReference type="AlphaFoldDB" id="A0A835MNS5"/>
<organism evidence="2 3">
    <name type="scientific">Salix dunnii</name>
    <dbReference type="NCBI Taxonomy" id="1413687"/>
    <lineage>
        <taxon>Eukaryota</taxon>
        <taxon>Viridiplantae</taxon>
        <taxon>Streptophyta</taxon>
        <taxon>Embryophyta</taxon>
        <taxon>Tracheophyta</taxon>
        <taxon>Spermatophyta</taxon>
        <taxon>Magnoliopsida</taxon>
        <taxon>eudicotyledons</taxon>
        <taxon>Gunneridae</taxon>
        <taxon>Pentapetalae</taxon>
        <taxon>rosids</taxon>
        <taxon>fabids</taxon>
        <taxon>Malpighiales</taxon>
        <taxon>Salicaceae</taxon>
        <taxon>Saliceae</taxon>
        <taxon>Salix</taxon>
    </lineage>
</organism>
<feature type="transmembrane region" description="Helical" evidence="1">
    <location>
        <begin position="269"/>
        <end position="287"/>
    </location>
</feature>
<name>A0A835MNS5_9ROSI</name>
<keyword evidence="1" id="KW-1133">Transmembrane helix</keyword>
<feature type="transmembrane region" description="Helical" evidence="1">
    <location>
        <begin position="212"/>
        <end position="235"/>
    </location>
</feature>
<gene>
    <name evidence="2" type="ORF">SADUNF_Sadunf13G0113300</name>
</gene>